<evidence type="ECO:0000256" key="3">
    <source>
        <dbReference type="ARBA" id="ARBA00022840"/>
    </source>
</evidence>
<dbReference type="InterPro" id="IPR000719">
    <property type="entry name" value="Prot_kinase_dom"/>
</dbReference>
<dbReference type="RefSeq" id="WP_053237146.1">
    <property type="nucleotide sequence ID" value="NZ_CP011125.1"/>
</dbReference>
<dbReference type="SUPFAM" id="SSF48452">
    <property type="entry name" value="TPR-like"/>
    <property type="match status" value="1"/>
</dbReference>
<keyword evidence="3" id="KW-0067">ATP-binding</keyword>
<comment type="subcellular location">
    <subcellularLocation>
        <location evidence="1">Membrane</location>
        <topology evidence="1">Single-pass membrane protein</topology>
    </subcellularLocation>
</comment>
<dbReference type="GO" id="GO:0004672">
    <property type="term" value="F:protein kinase activity"/>
    <property type="evidence" value="ECO:0007669"/>
    <property type="project" value="InterPro"/>
</dbReference>
<dbReference type="GO" id="GO:0005737">
    <property type="term" value="C:cytoplasm"/>
    <property type="evidence" value="ECO:0007669"/>
    <property type="project" value="TreeGrafter"/>
</dbReference>
<feature type="domain" description="Protein kinase" evidence="4">
    <location>
        <begin position="24"/>
        <end position="284"/>
    </location>
</feature>
<dbReference type="InterPro" id="IPR029787">
    <property type="entry name" value="Nucleotide_cyclase"/>
</dbReference>
<sequence>MRDVEPAATIPGPVRPGDLVANRFEVLVRAGAGGMGVVYRARDRLTDASVAIKVLHDPDPDRDARFTRETRVLATLAHPAIVSYVAHGTTEHGEPFLAMEWLEGEDLAQRLSREGLELHDTVRLARRIAEGLRAAHAQGALHRDVKPSNVFLVGRDPASAKLLDFGIARTSHATRAVTGTGAMVGSIGYMAPEQVRGERDIDVRADVYALGCVLFECLTGRPVFVGNHPVSMLVQALHENAPSVSEIRPEVPSDFAALVDRMLSKSRDARPRNLDEVLAALDALGPITRGPVLRAPKRKVVSTGERRVVSVVLVQLPHLPVATEDRATVGSDEHARFLEPLRACVEPLGGTVVVLPRGTALVLLRGRPNAKDEAAQAAACALAIHAVIPDVRVALATGPAEVSGRWAAGPVVDRASSLLDETLERNVGNPTGVRIDEVTASLLDGRFSVHGRMLTGARAFAGESRRLLGKPTPCVGREREMAYLESTFASCVAEREARAVVLVAPAGIGKSRLRRELVARITARDEPVTVLTSRCDPLYAGSPLHAAAQLVRMAAEIHEDATHEQRHAALRAHVDAVIPAPERARALDFLGELAHAPAPGDPSPPLRAARNDPRIMAEQTRLAFEEWMRALCTRTPLVIVIEDLHWADVPSVALIERALARLESEPLFVLGLARPEWRDALPRLLTQAAEMPIEALTKRAAERLVRALLGEQIEQTTVRRIVERAGGNAFYLEELIRHVAEHGDESMPESVLGMVQSRVDQLDASARLVLRAGSVYGESFWAGGVGALIGEAMAEPELHAWLETLVRLEVIEHGRNEKFASEREHVFRHALVRDVAYAMLVEGDRALGHRLAAAWLERAGERDPQVLAQHHLRGGEPAKAAPYLLAAAEASLRAGNLDGAIALADKGLACDPTGALRARLLVTKGTPLGWRAAWDAATPLATEAMELLEPGSPEWSQSAGIVILASAAAGNPGKMFELMHAIQRIEPAPTGPYAFTVFMLATAFAQLGQRAIATALDDKLAIASAADAARDPAFRGWREIVRTVVADKPRTDALADAVRAARGAMDAMSEANDLLGLGVAGGWYARVLSLAGDQDAALEQARATMDLIDRTDNRFTRHRAVGTLGSILVLRGARAEGISVLRDQVLAQTTDAMAMLFARAEIARGLLEEGDLDDAEREATKTIDDAGFLFQPHKATALAVLARIALARGDLPLALERAREGRKIGEQNGMDALTASIVRWIEAHAMRELGDPEAIDAARGAAERIEIIATALAELGLDRAWRTVPENAATLALRG</sequence>
<evidence type="ECO:0000256" key="2">
    <source>
        <dbReference type="ARBA" id="ARBA00022741"/>
    </source>
</evidence>
<dbReference type="GO" id="GO:0004016">
    <property type="term" value="F:adenylate cyclase activity"/>
    <property type="evidence" value="ECO:0007669"/>
    <property type="project" value="TreeGrafter"/>
</dbReference>
<dbReference type="CDD" id="cd14014">
    <property type="entry name" value="STKc_PknB_like"/>
    <property type="match status" value="1"/>
</dbReference>
<reference evidence="5 6" key="1">
    <citation type="submission" date="2015-03" db="EMBL/GenBank/DDBJ databases">
        <title>Genome assembly of Sandaracinus amylolyticus DSM 53668.</title>
        <authorList>
            <person name="Sharma G."/>
            <person name="Subramanian S."/>
        </authorList>
    </citation>
    <scope>NUCLEOTIDE SEQUENCE [LARGE SCALE GENOMIC DNA]</scope>
    <source>
        <strain evidence="5 6">DSM 53668</strain>
    </source>
</reference>
<dbReference type="KEGG" id="samy:DB32_007311"/>
<dbReference type="InterPro" id="IPR041664">
    <property type="entry name" value="AAA_16"/>
</dbReference>
<dbReference type="EMBL" id="CP011125">
    <property type="protein sequence ID" value="AKF10162.1"/>
    <property type="molecule type" value="Genomic_DNA"/>
</dbReference>
<dbReference type="OrthoDB" id="9786339at2"/>
<dbReference type="STRING" id="927083.DB32_007311"/>
<dbReference type="Proteomes" id="UP000034883">
    <property type="component" value="Chromosome"/>
</dbReference>
<keyword evidence="6" id="KW-1185">Reference proteome</keyword>
<dbReference type="GO" id="GO:0016020">
    <property type="term" value="C:membrane"/>
    <property type="evidence" value="ECO:0007669"/>
    <property type="project" value="UniProtKB-SubCell"/>
</dbReference>
<dbReference type="InterPro" id="IPR027417">
    <property type="entry name" value="P-loop_NTPase"/>
</dbReference>
<dbReference type="Gene3D" id="1.10.510.10">
    <property type="entry name" value="Transferase(Phosphotransferase) domain 1"/>
    <property type="match status" value="1"/>
</dbReference>
<protein>
    <submittedName>
        <fullName evidence="5">Adenylate cyclase</fullName>
    </submittedName>
</protein>
<accession>A0A0F6W8G7</accession>
<evidence type="ECO:0000256" key="1">
    <source>
        <dbReference type="ARBA" id="ARBA00004167"/>
    </source>
</evidence>
<dbReference type="InterPro" id="IPR011009">
    <property type="entry name" value="Kinase-like_dom_sf"/>
</dbReference>
<proteinExistence type="predicted"/>
<dbReference type="Gene3D" id="1.25.40.10">
    <property type="entry name" value="Tetratricopeptide repeat domain"/>
    <property type="match status" value="1"/>
</dbReference>
<name>A0A0F6W8G7_9BACT</name>
<keyword evidence="2" id="KW-0547">Nucleotide-binding</keyword>
<dbReference type="SMART" id="SM00220">
    <property type="entry name" value="S_TKc"/>
    <property type="match status" value="1"/>
</dbReference>
<dbReference type="Pfam" id="PF00069">
    <property type="entry name" value="Pkinase"/>
    <property type="match status" value="1"/>
</dbReference>
<dbReference type="Pfam" id="PF13191">
    <property type="entry name" value="AAA_16"/>
    <property type="match status" value="1"/>
</dbReference>
<evidence type="ECO:0000313" key="5">
    <source>
        <dbReference type="EMBL" id="AKF10162.1"/>
    </source>
</evidence>
<dbReference type="Gene3D" id="3.30.200.20">
    <property type="entry name" value="Phosphorylase Kinase, domain 1"/>
    <property type="match status" value="1"/>
</dbReference>
<evidence type="ECO:0000259" key="4">
    <source>
        <dbReference type="PROSITE" id="PS50011"/>
    </source>
</evidence>
<organism evidence="5 6">
    <name type="scientific">Sandaracinus amylolyticus</name>
    <dbReference type="NCBI Taxonomy" id="927083"/>
    <lineage>
        <taxon>Bacteria</taxon>
        <taxon>Pseudomonadati</taxon>
        <taxon>Myxococcota</taxon>
        <taxon>Polyangia</taxon>
        <taxon>Polyangiales</taxon>
        <taxon>Sandaracinaceae</taxon>
        <taxon>Sandaracinus</taxon>
    </lineage>
</organism>
<dbReference type="SUPFAM" id="SSF55073">
    <property type="entry name" value="Nucleotide cyclase"/>
    <property type="match status" value="1"/>
</dbReference>
<dbReference type="SUPFAM" id="SSF52540">
    <property type="entry name" value="P-loop containing nucleoside triphosphate hydrolases"/>
    <property type="match status" value="1"/>
</dbReference>
<dbReference type="PANTHER" id="PTHR16305:SF28">
    <property type="entry name" value="GUANYLATE CYCLASE DOMAIN-CONTAINING PROTEIN"/>
    <property type="match status" value="1"/>
</dbReference>
<dbReference type="SUPFAM" id="SSF56112">
    <property type="entry name" value="Protein kinase-like (PK-like)"/>
    <property type="match status" value="1"/>
</dbReference>
<dbReference type="GO" id="GO:0005524">
    <property type="term" value="F:ATP binding"/>
    <property type="evidence" value="ECO:0007669"/>
    <property type="project" value="UniProtKB-KW"/>
</dbReference>
<gene>
    <name evidence="5" type="ORF">DB32_007311</name>
</gene>
<dbReference type="PROSITE" id="PS50011">
    <property type="entry name" value="PROTEIN_KINASE_DOM"/>
    <property type="match status" value="1"/>
</dbReference>
<evidence type="ECO:0000313" key="6">
    <source>
        <dbReference type="Proteomes" id="UP000034883"/>
    </source>
</evidence>
<dbReference type="InterPro" id="IPR011990">
    <property type="entry name" value="TPR-like_helical_dom_sf"/>
</dbReference>
<dbReference type="PANTHER" id="PTHR16305">
    <property type="entry name" value="TESTICULAR SOLUBLE ADENYLYL CYCLASE"/>
    <property type="match status" value="1"/>
</dbReference>